<gene>
    <name evidence="13" type="primary">cls</name>
    <name evidence="13" type="ORF">NUTIK01_14740</name>
</gene>
<keyword evidence="7 11" id="KW-0812">Transmembrane</keyword>
<proteinExistence type="predicted"/>
<feature type="transmembrane region" description="Helical" evidence="11">
    <location>
        <begin position="32"/>
        <end position="52"/>
    </location>
</feature>
<evidence type="ECO:0000256" key="11">
    <source>
        <dbReference type="SAM" id="Phobius"/>
    </source>
</evidence>
<evidence type="ECO:0000256" key="1">
    <source>
        <dbReference type="ARBA" id="ARBA00003145"/>
    </source>
</evidence>
<dbReference type="InterPro" id="IPR001736">
    <property type="entry name" value="PLipase_D/transphosphatidylase"/>
</dbReference>
<dbReference type="InterPro" id="IPR025202">
    <property type="entry name" value="PLD-like_dom"/>
</dbReference>
<evidence type="ECO:0000256" key="6">
    <source>
        <dbReference type="ARBA" id="ARBA00022525"/>
    </source>
</evidence>
<dbReference type="Gene3D" id="3.30.870.10">
    <property type="entry name" value="Endonuclease Chain A"/>
    <property type="match status" value="2"/>
</dbReference>
<dbReference type="PANTHER" id="PTHR21248:SF22">
    <property type="entry name" value="PHOSPHOLIPASE D"/>
    <property type="match status" value="1"/>
</dbReference>
<keyword evidence="5" id="KW-1003">Cell membrane</keyword>
<evidence type="ECO:0000256" key="3">
    <source>
        <dbReference type="ARBA" id="ARBA00004651"/>
    </source>
</evidence>
<evidence type="ECO:0000313" key="13">
    <source>
        <dbReference type="EMBL" id="GMM60697.1"/>
    </source>
</evidence>
<evidence type="ECO:0000256" key="7">
    <source>
        <dbReference type="ARBA" id="ARBA00022692"/>
    </source>
</evidence>
<keyword evidence="6" id="KW-0964">Secreted</keyword>
<dbReference type="SMART" id="SM00155">
    <property type="entry name" value="PLDc"/>
    <property type="match status" value="2"/>
</dbReference>
<dbReference type="PROSITE" id="PS50035">
    <property type="entry name" value="PLD"/>
    <property type="match status" value="2"/>
</dbReference>
<protein>
    <recommendedName>
        <fullName evidence="4">Phospholipase D</fullName>
    </recommendedName>
    <alternativeName>
        <fullName evidence="10">Choline phosphatase</fullName>
    </alternativeName>
</protein>
<sequence>MTIYHWILLALIEVATLLHVVLRPHREPASRLAWLVVVLILPALGIPAYLLLGDTRLIRRRRAHGLEIEAALPRPPVDPGGTVRVAAGPWQPSFALAASVNGLAPTCGNAASLAPDNRAAIAAMIADIEAARANVHVCFYIWLPDESGSLLALALARAARRGVRVRVLADALGSRQFVRSPLWEEMRASGVDAREALPVGNLAWTLIRGRVDLRNHRKTLIVDNAVAWCGSQNAADPEFRIKPRFAPWVDIMTRWHGPIARHWQFLFAADWMAEDGDDLTALLTAPLPEPQGDIVAQGIGTGPTVAYGAMPSCFAALIHAARRTLTITTPYFVPGEQVLSALMAAARRGVETTLVVPHRNDSRFVGAASRSHYPALLEAGVEIHEFVPGLLHAKTMVVDESAAIVGSANLDRRSFELNFENTILFEDAALARAISARQRDWLAQSIAITPAMAAQTPLTKRIWRNLLAMMSPLL</sequence>
<name>A0ABQ6P716_9SPHN</name>
<reference evidence="13 14" key="1">
    <citation type="submission" date="2023-06" db="EMBL/GenBank/DDBJ databases">
        <title>Draft genome sequence of Novosphingobium sp. strain IK01.</title>
        <authorList>
            <person name="Hatamoto M."/>
            <person name="Ikarashi T."/>
            <person name="Yamaguchi T."/>
        </authorList>
    </citation>
    <scope>NUCLEOTIDE SEQUENCE [LARGE SCALE GENOMIC DNA]</scope>
    <source>
        <strain evidence="13 14">IK01</strain>
    </source>
</reference>
<feature type="domain" description="PLD phosphodiesterase" evidence="12">
    <location>
        <begin position="387"/>
        <end position="414"/>
    </location>
</feature>
<evidence type="ECO:0000256" key="8">
    <source>
        <dbReference type="ARBA" id="ARBA00022989"/>
    </source>
</evidence>
<dbReference type="SUPFAM" id="SSF56024">
    <property type="entry name" value="Phospholipase D/nuclease"/>
    <property type="match status" value="2"/>
</dbReference>
<feature type="domain" description="PLD phosphodiesterase" evidence="12">
    <location>
        <begin position="211"/>
        <end position="238"/>
    </location>
</feature>
<dbReference type="InterPro" id="IPR027379">
    <property type="entry name" value="CLS_N"/>
</dbReference>
<evidence type="ECO:0000256" key="10">
    <source>
        <dbReference type="ARBA" id="ARBA00029594"/>
    </source>
</evidence>
<keyword evidence="14" id="KW-1185">Reference proteome</keyword>
<dbReference type="RefSeq" id="WP_317974466.1">
    <property type="nucleotide sequence ID" value="NZ_BTFW01000001.1"/>
</dbReference>
<dbReference type="Pfam" id="PF13396">
    <property type="entry name" value="PLDc_N"/>
    <property type="match status" value="1"/>
</dbReference>
<dbReference type="Proteomes" id="UP001187221">
    <property type="component" value="Unassembled WGS sequence"/>
</dbReference>
<evidence type="ECO:0000313" key="14">
    <source>
        <dbReference type="Proteomes" id="UP001187221"/>
    </source>
</evidence>
<dbReference type="EMBL" id="BTFW01000001">
    <property type="protein sequence ID" value="GMM60697.1"/>
    <property type="molecule type" value="Genomic_DNA"/>
</dbReference>
<comment type="caution">
    <text evidence="13">The sequence shown here is derived from an EMBL/GenBank/DDBJ whole genome shotgun (WGS) entry which is preliminary data.</text>
</comment>
<accession>A0ABQ6P716</accession>
<keyword evidence="8 11" id="KW-1133">Transmembrane helix</keyword>
<dbReference type="CDD" id="cd09158">
    <property type="entry name" value="PLDc_EcCLS_like_2"/>
    <property type="match status" value="1"/>
</dbReference>
<evidence type="ECO:0000256" key="5">
    <source>
        <dbReference type="ARBA" id="ARBA00022475"/>
    </source>
</evidence>
<comment type="subcellular location">
    <subcellularLocation>
        <location evidence="3">Cell membrane</location>
        <topology evidence="3">Multi-pass membrane protein</topology>
    </subcellularLocation>
    <subcellularLocation>
        <location evidence="2">Secreted</location>
    </subcellularLocation>
</comment>
<keyword evidence="9 11" id="KW-0472">Membrane</keyword>
<dbReference type="Pfam" id="PF13091">
    <property type="entry name" value="PLDc_2"/>
    <property type="match status" value="2"/>
</dbReference>
<evidence type="ECO:0000256" key="9">
    <source>
        <dbReference type="ARBA" id="ARBA00023136"/>
    </source>
</evidence>
<evidence type="ECO:0000259" key="12">
    <source>
        <dbReference type="PROSITE" id="PS50035"/>
    </source>
</evidence>
<organism evidence="13 14">
    <name type="scientific">Novosphingobium pituita</name>
    <dbReference type="NCBI Taxonomy" id="3056842"/>
    <lineage>
        <taxon>Bacteria</taxon>
        <taxon>Pseudomonadati</taxon>
        <taxon>Pseudomonadota</taxon>
        <taxon>Alphaproteobacteria</taxon>
        <taxon>Sphingomonadales</taxon>
        <taxon>Sphingomonadaceae</taxon>
        <taxon>Novosphingobium</taxon>
    </lineage>
</organism>
<evidence type="ECO:0000256" key="2">
    <source>
        <dbReference type="ARBA" id="ARBA00004613"/>
    </source>
</evidence>
<dbReference type="PANTHER" id="PTHR21248">
    <property type="entry name" value="CARDIOLIPIN SYNTHASE"/>
    <property type="match status" value="1"/>
</dbReference>
<comment type="function">
    <text evidence="1">Could be a virulence factor.</text>
</comment>
<evidence type="ECO:0000256" key="4">
    <source>
        <dbReference type="ARBA" id="ARBA00018392"/>
    </source>
</evidence>